<sequence length="165" mass="18926">MSEEFKENTPTNTWRGNVKEEWCDYNGHLNLAYYVVIFDLATDGFYDAVGLGETYKNITNHSWFTAESHVCYVSEVFAGTEVYCTTQLIGFDKKRMHYFHRMYRVIGRILVATNELLALHVDLKERKVVEAATAALDPLQRILVSHQALPRPKQLGSKISIPPKI</sequence>
<accession>A0A383E721</accession>
<dbReference type="SUPFAM" id="SSF54637">
    <property type="entry name" value="Thioesterase/thiol ester dehydrase-isomerase"/>
    <property type="match status" value="1"/>
</dbReference>
<reference evidence="1" key="1">
    <citation type="submission" date="2018-05" db="EMBL/GenBank/DDBJ databases">
        <authorList>
            <person name="Lanie J.A."/>
            <person name="Ng W.-L."/>
            <person name="Kazmierczak K.M."/>
            <person name="Andrzejewski T.M."/>
            <person name="Davidsen T.M."/>
            <person name="Wayne K.J."/>
            <person name="Tettelin H."/>
            <person name="Glass J.I."/>
            <person name="Rusch D."/>
            <person name="Podicherti R."/>
            <person name="Tsui H.-C.T."/>
            <person name="Winkler M.E."/>
        </authorList>
    </citation>
    <scope>NUCLEOTIDE SEQUENCE</scope>
</reference>
<protein>
    <recommendedName>
        <fullName evidence="2">Thioesterase domain-containing protein</fullName>
    </recommendedName>
</protein>
<proteinExistence type="predicted"/>
<dbReference type="EMBL" id="UINC01223157">
    <property type="protein sequence ID" value="SVE52230.1"/>
    <property type="molecule type" value="Genomic_DNA"/>
</dbReference>
<organism evidence="1">
    <name type="scientific">marine metagenome</name>
    <dbReference type="NCBI Taxonomy" id="408172"/>
    <lineage>
        <taxon>unclassified sequences</taxon>
        <taxon>metagenomes</taxon>
        <taxon>ecological metagenomes</taxon>
    </lineage>
</organism>
<dbReference type="CDD" id="cd00586">
    <property type="entry name" value="4HBT"/>
    <property type="match status" value="1"/>
</dbReference>
<dbReference type="Gene3D" id="3.10.129.10">
    <property type="entry name" value="Hotdog Thioesterase"/>
    <property type="match status" value="1"/>
</dbReference>
<gene>
    <name evidence="1" type="ORF">METZ01_LOCUS505084</name>
</gene>
<evidence type="ECO:0000313" key="1">
    <source>
        <dbReference type="EMBL" id="SVE52230.1"/>
    </source>
</evidence>
<evidence type="ECO:0008006" key="2">
    <source>
        <dbReference type="Google" id="ProtNLM"/>
    </source>
</evidence>
<dbReference type="AlphaFoldDB" id="A0A383E721"/>
<name>A0A383E721_9ZZZZ</name>
<dbReference type="Pfam" id="PF13279">
    <property type="entry name" value="4HBT_2"/>
    <property type="match status" value="1"/>
</dbReference>
<dbReference type="InterPro" id="IPR029069">
    <property type="entry name" value="HotDog_dom_sf"/>
</dbReference>